<dbReference type="STRING" id="670052.PA27867_3452"/>
<accession>A0A1B1BPC0</accession>
<keyword evidence="2 6" id="KW-0812">Transmembrane</keyword>
<feature type="transmembrane region" description="Helical" evidence="6">
    <location>
        <begin position="166"/>
        <end position="190"/>
    </location>
</feature>
<protein>
    <submittedName>
        <fullName evidence="8">Sodium ABC transporter permease</fullName>
    </submittedName>
</protein>
<dbReference type="AlphaFoldDB" id="A0A1B1BPC0"/>
<dbReference type="InterPro" id="IPR013525">
    <property type="entry name" value="ABC2_TM"/>
</dbReference>
<dbReference type="PATRIC" id="fig|670052.7.peg.3552"/>
<dbReference type="EMBL" id="CP016282">
    <property type="protein sequence ID" value="ANP74378.1"/>
    <property type="molecule type" value="Genomic_DNA"/>
</dbReference>
<evidence type="ECO:0000313" key="9">
    <source>
        <dbReference type="Proteomes" id="UP000092582"/>
    </source>
</evidence>
<feature type="transmembrane region" description="Helical" evidence="6">
    <location>
        <begin position="289"/>
        <end position="310"/>
    </location>
</feature>
<evidence type="ECO:0000256" key="6">
    <source>
        <dbReference type="SAM" id="Phobius"/>
    </source>
</evidence>
<evidence type="ECO:0000313" key="8">
    <source>
        <dbReference type="EMBL" id="ANP74378.1"/>
    </source>
</evidence>
<dbReference type="Pfam" id="PF12698">
    <property type="entry name" value="ABC2_membrane_3"/>
    <property type="match status" value="1"/>
</dbReference>
<evidence type="ECO:0000256" key="2">
    <source>
        <dbReference type="ARBA" id="ARBA00022692"/>
    </source>
</evidence>
<feature type="domain" description="ABC-2 type transporter transmembrane" evidence="7">
    <location>
        <begin position="51"/>
        <end position="363"/>
    </location>
</feature>
<proteinExistence type="predicted"/>
<keyword evidence="9" id="KW-1185">Reference proteome</keyword>
<dbReference type="Proteomes" id="UP000092582">
    <property type="component" value="Chromosome 1"/>
</dbReference>
<gene>
    <name evidence="8" type="ORF">PA27867_3452</name>
</gene>
<evidence type="ECO:0000256" key="5">
    <source>
        <dbReference type="SAM" id="MobiDB-lite"/>
    </source>
</evidence>
<evidence type="ECO:0000256" key="3">
    <source>
        <dbReference type="ARBA" id="ARBA00022989"/>
    </source>
</evidence>
<organism evidence="8 9">
    <name type="scientific">Cryobacterium arcticum</name>
    <dbReference type="NCBI Taxonomy" id="670052"/>
    <lineage>
        <taxon>Bacteria</taxon>
        <taxon>Bacillati</taxon>
        <taxon>Actinomycetota</taxon>
        <taxon>Actinomycetes</taxon>
        <taxon>Micrococcales</taxon>
        <taxon>Microbacteriaceae</taxon>
        <taxon>Cryobacterium</taxon>
    </lineage>
</organism>
<dbReference type="GO" id="GO:0140359">
    <property type="term" value="F:ABC-type transporter activity"/>
    <property type="evidence" value="ECO:0007669"/>
    <property type="project" value="InterPro"/>
</dbReference>
<comment type="subcellular location">
    <subcellularLocation>
        <location evidence="1">Membrane</location>
        <topology evidence="1">Multi-pass membrane protein</topology>
    </subcellularLocation>
</comment>
<keyword evidence="3 6" id="KW-1133">Transmembrane helix</keyword>
<name>A0A1B1BPC0_9MICO</name>
<feature type="region of interest" description="Disordered" evidence="5">
    <location>
        <begin position="1"/>
        <end position="27"/>
    </location>
</feature>
<feature type="transmembrane region" description="Helical" evidence="6">
    <location>
        <begin position="346"/>
        <end position="367"/>
    </location>
</feature>
<evidence type="ECO:0000256" key="1">
    <source>
        <dbReference type="ARBA" id="ARBA00004141"/>
    </source>
</evidence>
<sequence>MSTDITPGTDTDIRQDSPAQPRTRATHSAPGFWSSVWLVATREITARMRSKAFLISTGILLLLAIGSVVAGGLLSANPSSTQVAVVGSASAVVGQADGLTAVAADNVADAEALVRDGTVAAAIVPADDSLLGVSVIALDSAPMDVINALSVSPSVQLLDPAAQGGFLVYLVAIGFGLVFFMSALTFGSTIAQSVVEEKQTRVVEILMSTIPVRALLAGKVLGNSIMAFGQIVAIALLVAIGMAVTGQRVLLADLGPAIGWFAVFFAFGFVMLASLYAATASMVSRQEDVGTATSPVAYLVMIPYFAVIFFNDNPLVLGIMSYVPFAAPVGMPVRIFLGTAEWWEPLLSLALLLVTTAGVILFGSRIYRNSLLRMGGRVTYKQALRG</sequence>
<feature type="transmembrane region" description="Helical" evidence="6">
    <location>
        <begin position="257"/>
        <end position="277"/>
    </location>
</feature>
<evidence type="ECO:0000256" key="4">
    <source>
        <dbReference type="ARBA" id="ARBA00023136"/>
    </source>
</evidence>
<evidence type="ECO:0000259" key="7">
    <source>
        <dbReference type="Pfam" id="PF12698"/>
    </source>
</evidence>
<feature type="transmembrane region" description="Helical" evidence="6">
    <location>
        <begin position="227"/>
        <end position="245"/>
    </location>
</feature>
<feature type="transmembrane region" description="Helical" evidence="6">
    <location>
        <begin position="322"/>
        <end position="340"/>
    </location>
</feature>
<feature type="transmembrane region" description="Helical" evidence="6">
    <location>
        <begin position="52"/>
        <end position="74"/>
    </location>
</feature>
<dbReference type="GO" id="GO:0016020">
    <property type="term" value="C:membrane"/>
    <property type="evidence" value="ECO:0007669"/>
    <property type="project" value="UniProtKB-SubCell"/>
</dbReference>
<reference evidence="8 9" key="1">
    <citation type="submission" date="2016-06" db="EMBL/GenBank/DDBJ databases">
        <title>Genome sequencing of Cryobacterium arcticum PAMC 27867.</title>
        <authorList>
            <person name="Lee J."/>
            <person name="Kim O.-S."/>
        </authorList>
    </citation>
    <scope>NUCLEOTIDE SEQUENCE [LARGE SCALE GENOMIC DNA]</scope>
    <source>
        <strain evidence="8 9">PAMC 27867</strain>
    </source>
</reference>
<keyword evidence="4 6" id="KW-0472">Membrane</keyword>
<dbReference type="KEGG" id="cart:PA27867_3452"/>